<dbReference type="EMBL" id="QGAC01000001">
    <property type="protein sequence ID" value="TKJ94792.1"/>
    <property type="molecule type" value="Genomic_DNA"/>
</dbReference>
<proteinExistence type="predicted"/>
<dbReference type="STRING" id="1219360.GCA_001571305_04157"/>
<dbReference type="AlphaFoldDB" id="A0A4U3FNE0"/>
<evidence type="ECO:0000313" key="2">
    <source>
        <dbReference type="Proteomes" id="UP000306393"/>
    </source>
</evidence>
<gene>
    <name evidence="1" type="ORF">EpCFBP13511_00045</name>
</gene>
<organism evidence="1 2">
    <name type="scientific">Erwinia persicina</name>
    <dbReference type="NCBI Taxonomy" id="55211"/>
    <lineage>
        <taxon>Bacteria</taxon>
        <taxon>Pseudomonadati</taxon>
        <taxon>Pseudomonadota</taxon>
        <taxon>Gammaproteobacteria</taxon>
        <taxon>Enterobacterales</taxon>
        <taxon>Erwiniaceae</taxon>
        <taxon>Erwinia</taxon>
    </lineage>
</organism>
<protein>
    <submittedName>
        <fullName evidence="1">Uncharacterized protein</fullName>
    </submittedName>
</protein>
<reference evidence="1 2" key="1">
    <citation type="journal article" date="2019" name="Sci. Rep.">
        <title>Differences in resource use lead to coexistence of seed-transmitted microbial populations.</title>
        <authorList>
            <person name="Torres-Cortes G."/>
            <person name="Garcia B.J."/>
            <person name="Compant S."/>
            <person name="Rezki S."/>
            <person name="Jones P."/>
            <person name="Preveaux A."/>
            <person name="Briand M."/>
            <person name="Roulet A."/>
            <person name="Bouchez O."/>
            <person name="Jacobson D."/>
            <person name="Barret M."/>
        </authorList>
    </citation>
    <scope>NUCLEOTIDE SEQUENCE [LARGE SCALE GENOMIC DNA]</scope>
    <source>
        <strain evidence="1 2">CFBP13511</strain>
    </source>
</reference>
<name>A0A4U3FNE0_9GAMM</name>
<sequence>MTHTVGTLTTPELVKEAYGKASELEHSFPDISQLLRALATRLDVRNVLAAAVCKSSVTRYEPDYQMQMNHELAFMRECPAGRYVQFDVLADLIEQNAHLHLLQTTISLALNLPGQRNFSAEVIERVVGTNAVLVGEAS</sequence>
<accession>A0A4U3FNE0</accession>
<evidence type="ECO:0000313" key="1">
    <source>
        <dbReference type="EMBL" id="TKJ94792.1"/>
    </source>
</evidence>
<dbReference type="RefSeq" id="WP_137268423.1">
    <property type="nucleotide sequence ID" value="NZ_QGAC01000001.1"/>
</dbReference>
<comment type="caution">
    <text evidence="1">The sequence shown here is derived from an EMBL/GenBank/DDBJ whole genome shotgun (WGS) entry which is preliminary data.</text>
</comment>
<dbReference type="Proteomes" id="UP000306393">
    <property type="component" value="Unassembled WGS sequence"/>
</dbReference>